<feature type="region of interest" description="Disordered" evidence="1">
    <location>
        <begin position="473"/>
        <end position="502"/>
    </location>
</feature>
<dbReference type="SUPFAM" id="SSF53300">
    <property type="entry name" value="vWA-like"/>
    <property type="match status" value="1"/>
</dbReference>
<reference evidence="5" key="1">
    <citation type="journal article" date="2019" name="Int. J. Syst. Evol. Microbiol.">
        <title>The Global Catalogue of Microorganisms (GCM) 10K type strain sequencing project: providing services to taxonomists for standard genome sequencing and annotation.</title>
        <authorList>
            <consortium name="The Broad Institute Genomics Platform"/>
            <consortium name="The Broad Institute Genome Sequencing Center for Infectious Disease"/>
            <person name="Wu L."/>
            <person name="Ma J."/>
        </authorList>
    </citation>
    <scope>NUCLEOTIDE SEQUENCE [LARGE SCALE GENOMIC DNA]</scope>
    <source>
        <strain evidence="5">JCM 32226</strain>
    </source>
</reference>
<keyword evidence="2" id="KW-0812">Transmembrane</keyword>
<name>A0ABP8QH11_9GAMM</name>
<dbReference type="EMBL" id="BAABFC010000022">
    <property type="protein sequence ID" value="GAA4502919.1"/>
    <property type="molecule type" value="Genomic_DNA"/>
</dbReference>
<evidence type="ECO:0000256" key="2">
    <source>
        <dbReference type="SAM" id="Phobius"/>
    </source>
</evidence>
<evidence type="ECO:0000313" key="5">
    <source>
        <dbReference type="Proteomes" id="UP001501321"/>
    </source>
</evidence>
<dbReference type="Pfam" id="PF13519">
    <property type="entry name" value="VWA_2"/>
    <property type="match status" value="1"/>
</dbReference>
<dbReference type="InterPro" id="IPR002035">
    <property type="entry name" value="VWF_A"/>
</dbReference>
<dbReference type="SUPFAM" id="SSF48452">
    <property type="entry name" value="TPR-like"/>
    <property type="match status" value="1"/>
</dbReference>
<dbReference type="InterPro" id="IPR011990">
    <property type="entry name" value="TPR-like_helical_dom_sf"/>
</dbReference>
<dbReference type="PANTHER" id="PTHR22550:SF14">
    <property type="entry name" value="VWFA DOMAIN-CONTAINING PROTEIN"/>
    <property type="match status" value="1"/>
</dbReference>
<dbReference type="Gene3D" id="1.25.40.10">
    <property type="entry name" value="Tetratricopeptide repeat domain"/>
    <property type="match status" value="1"/>
</dbReference>
<keyword evidence="2" id="KW-0472">Membrane</keyword>
<feature type="transmembrane region" description="Helical" evidence="2">
    <location>
        <begin position="65"/>
        <end position="83"/>
    </location>
</feature>
<sequence length="558" mass="62772">MLDESLALLARFHFLRPGWLLALLPLAALLYGQWRELQQQEQWQRRLPPHLRDALTVGQHSWQRYAPLLALTLIGLLTTLVAAGPTWRRAPSPFSADQAALMVLLDTSDAMQEKDVPPDRLQRAKQKIQDLLTLRAGGQTGLIAYAGSAHLTMPLTRDTDVFAPLLNALGPSVMPRPGQDSSQVLPLLPPLLPQSGPPLSLLLLTNDVDPSQLDAWQSFCEAHSVALLILPMGDPRRPSDLPLQRAHLQALADRCRGRLHDLTLDDGDMRWVKAQVEAMAELDPNNRQPWQEMGYGLLLPIMLLMLLWFRRGWLVQWALLGLLLPGLLLSSPAQAEPARHLAAGTATDAPAAIDWPTRLKNGWLDLWLTADQQGQWYWRQGDYLTAAEHYQDLRRKAIAYYYAGQYASAERLFARFNDPQMRLYHANALARQRQYVAARASLQALLKAQPDFAPAQHNLQQIQALIEEINRQTESQAGGENAMERSRELGEAPQTSDGVQEQVARDSLIQETLDADSLLTDPTLVDKWLKRVQQRPESFLRAKFAIQLRQREDGHVTP</sequence>
<evidence type="ECO:0000259" key="3">
    <source>
        <dbReference type="Pfam" id="PF13519"/>
    </source>
</evidence>
<dbReference type="RefSeq" id="WP_345014311.1">
    <property type="nucleotide sequence ID" value="NZ_BAABFC010000022.1"/>
</dbReference>
<gene>
    <name evidence="4" type="ORF">GCM10023095_28450</name>
</gene>
<dbReference type="Proteomes" id="UP001501321">
    <property type="component" value="Unassembled WGS sequence"/>
</dbReference>
<dbReference type="PANTHER" id="PTHR22550">
    <property type="entry name" value="SPORE GERMINATION PROTEIN"/>
    <property type="match status" value="1"/>
</dbReference>
<accession>A0ABP8QH11</accession>
<comment type="caution">
    <text evidence="4">The sequence shown here is derived from an EMBL/GenBank/DDBJ whole genome shotgun (WGS) entry which is preliminary data.</text>
</comment>
<organism evidence="4 5">
    <name type="scientific">Pseudaeromonas paramecii</name>
    <dbReference type="NCBI Taxonomy" id="2138166"/>
    <lineage>
        <taxon>Bacteria</taxon>
        <taxon>Pseudomonadati</taxon>
        <taxon>Pseudomonadota</taxon>
        <taxon>Gammaproteobacteria</taxon>
        <taxon>Aeromonadales</taxon>
        <taxon>Aeromonadaceae</taxon>
        <taxon>Pseudaeromonas</taxon>
    </lineage>
</organism>
<keyword evidence="5" id="KW-1185">Reference proteome</keyword>
<keyword evidence="2" id="KW-1133">Transmembrane helix</keyword>
<feature type="domain" description="VWFA" evidence="3">
    <location>
        <begin position="101"/>
        <end position="172"/>
    </location>
</feature>
<evidence type="ECO:0000313" key="4">
    <source>
        <dbReference type="EMBL" id="GAA4502919.1"/>
    </source>
</evidence>
<dbReference type="Gene3D" id="3.40.50.410">
    <property type="entry name" value="von Willebrand factor, type A domain"/>
    <property type="match status" value="1"/>
</dbReference>
<dbReference type="InterPro" id="IPR036465">
    <property type="entry name" value="vWFA_dom_sf"/>
</dbReference>
<feature type="transmembrane region" description="Helical" evidence="2">
    <location>
        <begin position="12"/>
        <end position="34"/>
    </location>
</feature>
<evidence type="ECO:0000256" key="1">
    <source>
        <dbReference type="SAM" id="MobiDB-lite"/>
    </source>
</evidence>
<proteinExistence type="predicted"/>
<dbReference type="InterPro" id="IPR050768">
    <property type="entry name" value="UPF0353/GerABKA_families"/>
</dbReference>
<protein>
    <submittedName>
        <fullName evidence="4">VWA domain-containing protein</fullName>
    </submittedName>
</protein>